<dbReference type="EMBL" id="BGZK01000002">
    <property type="protein sequence ID" value="GBO99183.1"/>
    <property type="molecule type" value="Genomic_DNA"/>
</dbReference>
<evidence type="ECO:0000313" key="2">
    <source>
        <dbReference type="Proteomes" id="UP000299102"/>
    </source>
</evidence>
<name>A0A4C1SAT2_EUMVA</name>
<dbReference type="Proteomes" id="UP000299102">
    <property type="component" value="Unassembled WGS sequence"/>
</dbReference>
<dbReference type="GO" id="GO:0071897">
    <property type="term" value="P:DNA biosynthetic process"/>
    <property type="evidence" value="ECO:0007669"/>
    <property type="project" value="UniProtKB-ARBA"/>
</dbReference>
<sequence length="104" mass="12233">MQMVSLTVQDDLLSILLRFIQHKHVLSADVEKMYRQIVVHPDDKHLQHILWRDSPTDPLKTFQLNTVTYDAASAPYLATLRPEIGLRLQGYQNFRYHCSRLLCR</sequence>
<keyword evidence="2" id="KW-1185">Reference proteome</keyword>
<comment type="caution">
    <text evidence="1">The sequence shown here is derived from an EMBL/GenBank/DDBJ whole genome shotgun (WGS) entry which is preliminary data.</text>
</comment>
<dbReference type="OrthoDB" id="8052806at2759"/>
<reference evidence="1 2" key="1">
    <citation type="journal article" date="2019" name="Commun. Biol.">
        <title>The bagworm genome reveals a unique fibroin gene that provides high tensile strength.</title>
        <authorList>
            <person name="Kono N."/>
            <person name="Nakamura H."/>
            <person name="Ohtoshi R."/>
            <person name="Tomita M."/>
            <person name="Numata K."/>
            <person name="Arakawa K."/>
        </authorList>
    </citation>
    <scope>NUCLEOTIDE SEQUENCE [LARGE SCALE GENOMIC DNA]</scope>
</reference>
<protein>
    <submittedName>
        <fullName evidence="1">Uncharacterized protein</fullName>
    </submittedName>
</protein>
<gene>
    <name evidence="1" type="ORF">EVAR_485_1</name>
</gene>
<proteinExistence type="predicted"/>
<dbReference type="SUPFAM" id="SSF56672">
    <property type="entry name" value="DNA/RNA polymerases"/>
    <property type="match status" value="1"/>
</dbReference>
<dbReference type="InterPro" id="IPR043502">
    <property type="entry name" value="DNA/RNA_pol_sf"/>
</dbReference>
<accession>A0A4C1SAT2</accession>
<organism evidence="1 2">
    <name type="scientific">Eumeta variegata</name>
    <name type="common">Bagworm moth</name>
    <name type="synonym">Eumeta japonica</name>
    <dbReference type="NCBI Taxonomy" id="151549"/>
    <lineage>
        <taxon>Eukaryota</taxon>
        <taxon>Metazoa</taxon>
        <taxon>Ecdysozoa</taxon>
        <taxon>Arthropoda</taxon>
        <taxon>Hexapoda</taxon>
        <taxon>Insecta</taxon>
        <taxon>Pterygota</taxon>
        <taxon>Neoptera</taxon>
        <taxon>Endopterygota</taxon>
        <taxon>Lepidoptera</taxon>
        <taxon>Glossata</taxon>
        <taxon>Ditrysia</taxon>
        <taxon>Tineoidea</taxon>
        <taxon>Psychidae</taxon>
        <taxon>Oiketicinae</taxon>
        <taxon>Eumeta</taxon>
    </lineage>
</organism>
<dbReference type="AlphaFoldDB" id="A0A4C1SAT2"/>
<evidence type="ECO:0000313" key="1">
    <source>
        <dbReference type="EMBL" id="GBO99183.1"/>
    </source>
</evidence>